<keyword evidence="19" id="KW-1185">Reference proteome</keyword>
<reference evidence="18" key="1">
    <citation type="submission" date="2022-01" db="EMBL/GenBank/DDBJ databases">
        <authorList>
            <person name="King R."/>
        </authorList>
    </citation>
    <scope>NUCLEOTIDE SEQUENCE</scope>
</reference>
<evidence type="ECO:0000256" key="1">
    <source>
        <dbReference type="ARBA" id="ARBA00004230"/>
    </source>
</evidence>
<proteinExistence type="predicted"/>
<feature type="domain" description="START" evidence="17">
    <location>
        <begin position="64"/>
        <end position="263"/>
    </location>
</feature>
<evidence type="ECO:0000256" key="5">
    <source>
        <dbReference type="ARBA" id="ARBA00022490"/>
    </source>
</evidence>
<evidence type="ECO:0000256" key="11">
    <source>
        <dbReference type="ARBA" id="ARBA00023121"/>
    </source>
</evidence>
<dbReference type="SMART" id="SM00234">
    <property type="entry name" value="START"/>
    <property type="match status" value="1"/>
</dbReference>
<dbReference type="Pfam" id="PF01852">
    <property type="entry name" value="START"/>
    <property type="match status" value="1"/>
</dbReference>
<keyword evidence="6" id="KW-0597">Phosphoprotein</keyword>
<evidence type="ECO:0000256" key="6">
    <source>
        <dbReference type="ARBA" id="ARBA00022553"/>
    </source>
</evidence>
<name>A0A9P0DA84_PHACE</name>
<dbReference type="GO" id="GO:0016020">
    <property type="term" value="C:membrane"/>
    <property type="evidence" value="ECO:0007669"/>
    <property type="project" value="UniProtKB-SubCell"/>
</dbReference>
<dbReference type="OrthoDB" id="5403181at2759"/>
<dbReference type="PANTHER" id="PTHR19308:SF14">
    <property type="entry name" value="START DOMAIN-CONTAINING PROTEIN"/>
    <property type="match status" value="1"/>
</dbReference>
<evidence type="ECO:0000313" key="18">
    <source>
        <dbReference type="EMBL" id="CAH1118920.1"/>
    </source>
</evidence>
<evidence type="ECO:0000259" key="17">
    <source>
        <dbReference type="PROSITE" id="PS50848"/>
    </source>
</evidence>
<dbReference type="InterPro" id="IPR002913">
    <property type="entry name" value="START_lipid-bd_dom"/>
</dbReference>
<dbReference type="EMBL" id="OU896718">
    <property type="protein sequence ID" value="CAH1118920.1"/>
    <property type="molecule type" value="Genomic_DNA"/>
</dbReference>
<dbReference type="Proteomes" id="UP001153737">
    <property type="component" value="Chromosome 12"/>
</dbReference>
<protein>
    <recommendedName>
        <fullName evidence="14">START domain-containing protein 10</fullName>
    </recommendedName>
    <alternativeName>
        <fullName evidence="15">PCTP-like protein</fullName>
    </alternativeName>
    <alternativeName>
        <fullName evidence="16">StAR-related lipid transfer protein 10</fullName>
    </alternativeName>
</protein>
<evidence type="ECO:0000256" key="7">
    <source>
        <dbReference type="ARBA" id="ARBA00022846"/>
    </source>
</evidence>
<evidence type="ECO:0000256" key="12">
    <source>
        <dbReference type="ARBA" id="ARBA00023136"/>
    </source>
</evidence>
<dbReference type="FunFam" id="3.30.530.20:FF:000008">
    <property type="entry name" value="START domain containing 10"/>
    <property type="match status" value="1"/>
</dbReference>
<evidence type="ECO:0000256" key="10">
    <source>
        <dbReference type="ARBA" id="ARBA00023069"/>
    </source>
</evidence>
<evidence type="ECO:0000256" key="13">
    <source>
        <dbReference type="ARBA" id="ARBA00023273"/>
    </source>
</evidence>
<dbReference type="InterPro" id="IPR023393">
    <property type="entry name" value="START-like_dom_sf"/>
</dbReference>
<keyword evidence="7" id="KW-0282">Flagellum</keyword>
<keyword evidence="8" id="KW-0007">Acetylation</keyword>
<dbReference type="PROSITE" id="PS50848">
    <property type="entry name" value="START"/>
    <property type="match status" value="1"/>
</dbReference>
<keyword evidence="10" id="KW-0969">Cilium</keyword>
<dbReference type="AlphaFoldDB" id="A0A9P0DA84"/>
<evidence type="ECO:0000256" key="3">
    <source>
        <dbReference type="ARBA" id="ARBA00004496"/>
    </source>
</evidence>
<sequence length="310" mass="35813">DEFRDKSENCRLLLTYEWFHGGEKTTGKWYFVPLTSSLHRVLIKVLIKKYMSHKIEMEPGTVKIAEDSDFDMLKRLVDDHTDWKLDYDKGDETKVWTKTTPNCHFKMVKIQSVFQNIKASTLFDVLHDPGYRKEWDGYMKESIEIGYLNPNNDIGYYALSCPTPVKNRDFVLQRSWLDMGDEKLILNHSVNHKDYAIRKGHIRAVSHLTGFVVRAKAEGCFLGYVSQTDPRGKLPIWLVNKITQKFAPKVVKQLRKAAEGYETWKSAQGDPSYKPWVYPEQTLSVPRVSLSDCLPNGLSMSAVGDCEEYD</sequence>
<keyword evidence="13" id="KW-0966">Cell projection</keyword>
<keyword evidence="12" id="KW-0472">Membrane</keyword>
<dbReference type="Gene3D" id="3.30.530.20">
    <property type="match status" value="1"/>
</dbReference>
<keyword evidence="9" id="KW-0445">Lipid transport</keyword>
<comment type="subcellular location">
    <subcellularLocation>
        <location evidence="1">Cell projection</location>
        <location evidence="1">Cilium</location>
        <location evidence="1">Flagellum</location>
    </subcellularLocation>
    <subcellularLocation>
        <location evidence="3">Cytoplasm</location>
    </subcellularLocation>
    <subcellularLocation>
        <location evidence="2">Membrane</location>
    </subcellularLocation>
</comment>
<dbReference type="PANTHER" id="PTHR19308">
    <property type="entry name" value="PHOSPHATIDYLCHOLINE TRANSFER PROTEIN"/>
    <property type="match status" value="1"/>
</dbReference>
<evidence type="ECO:0000313" key="19">
    <source>
        <dbReference type="Proteomes" id="UP001153737"/>
    </source>
</evidence>
<dbReference type="GO" id="GO:0031514">
    <property type="term" value="C:motile cilium"/>
    <property type="evidence" value="ECO:0007669"/>
    <property type="project" value="UniProtKB-SubCell"/>
</dbReference>
<dbReference type="GO" id="GO:0005829">
    <property type="term" value="C:cytosol"/>
    <property type="evidence" value="ECO:0007669"/>
    <property type="project" value="UniProtKB-ARBA"/>
</dbReference>
<reference evidence="18" key="2">
    <citation type="submission" date="2022-10" db="EMBL/GenBank/DDBJ databases">
        <authorList>
            <consortium name="ENA_rothamsted_submissions"/>
            <consortium name="culmorum"/>
            <person name="King R."/>
        </authorList>
    </citation>
    <scope>NUCLEOTIDE SEQUENCE</scope>
</reference>
<dbReference type="SUPFAM" id="SSF55961">
    <property type="entry name" value="Bet v1-like"/>
    <property type="match status" value="1"/>
</dbReference>
<evidence type="ECO:0000256" key="4">
    <source>
        <dbReference type="ARBA" id="ARBA00022448"/>
    </source>
</evidence>
<feature type="non-terminal residue" evidence="18">
    <location>
        <position position="1"/>
    </location>
</feature>
<organism evidence="18 19">
    <name type="scientific">Phaedon cochleariae</name>
    <name type="common">Mustard beetle</name>
    <dbReference type="NCBI Taxonomy" id="80249"/>
    <lineage>
        <taxon>Eukaryota</taxon>
        <taxon>Metazoa</taxon>
        <taxon>Ecdysozoa</taxon>
        <taxon>Arthropoda</taxon>
        <taxon>Hexapoda</taxon>
        <taxon>Insecta</taxon>
        <taxon>Pterygota</taxon>
        <taxon>Neoptera</taxon>
        <taxon>Endopterygota</taxon>
        <taxon>Coleoptera</taxon>
        <taxon>Polyphaga</taxon>
        <taxon>Cucujiformia</taxon>
        <taxon>Chrysomeloidea</taxon>
        <taxon>Chrysomelidae</taxon>
        <taxon>Chrysomelinae</taxon>
        <taxon>Chrysomelini</taxon>
        <taxon>Phaedon</taxon>
    </lineage>
</organism>
<dbReference type="CDD" id="cd08871">
    <property type="entry name" value="START_STARD10-like"/>
    <property type="match status" value="1"/>
</dbReference>
<evidence type="ECO:0000256" key="16">
    <source>
        <dbReference type="ARBA" id="ARBA00080073"/>
    </source>
</evidence>
<evidence type="ECO:0000256" key="8">
    <source>
        <dbReference type="ARBA" id="ARBA00022990"/>
    </source>
</evidence>
<evidence type="ECO:0000256" key="15">
    <source>
        <dbReference type="ARBA" id="ARBA00076937"/>
    </source>
</evidence>
<keyword evidence="11" id="KW-0446">Lipid-binding</keyword>
<evidence type="ECO:0000256" key="9">
    <source>
        <dbReference type="ARBA" id="ARBA00023055"/>
    </source>
</evidence>
<dbReference type="GO" id="GO:0006869">
    <property type="term" value="P:lipid transport"/>
    <property type="evidence" value="ECO:0007669"/>
    <property type="project" value="UniProtKB-KW"/>
</dbReference>
<accession>A0A9P0DA84</accession>
<gene>
    <name evidence="18" type="ORF">PHAECO_LOCUS2887</name>
</gene>
<dbReference type="InterPro" id="IPR041951">
    <property type="entry name" value="STARD10_START"/>
</dbReference>
<evidence type="ECO:0000256" key="14">
    <source>
        <dbReference type="ARBA" id="ARBA00070345"/>
    </source>
</evidence>
<evidence type="ECO:0000256" key="2">
    <source>
        <dbReference type="ARBA" id="ARBA00004370"/>
    </source>
</evidence>
<dbReference type="GO" id="GO:0008289">
    <property type="term" value="F:lipid binding"/>
    <property type="evidence" value="ECO:0007669"/>
    <property type="project" value="UniProtKB-KW"/>
</dbReference>
<keyword evidence="4" id="KW-0813">Transport</keyword>
<keyword evidence="5" id="KW-0963">Cytoplasm</keyword>
<dbReference type="InterPro" id="IPR051213">
    <property type="entry name" value="START_lipid_transfer"/>
</dbReference>